<dbReference type="InterPro" id="IPR036938">
    <property type="entry name" value="PAP2/HPO_sf"/>
</dbReference>
<keyword evidence="1" id="KW-0812">Transmembrane</keyword>
<keyword evidence="4" id="KW-1185">Reference proteome</keyword>
<reference evidence="3 4" key="1">
    <citation type="submission" date="2020-02" db="EMBL/GenBank/DDBJ databases">
        <title>Fructobacillus sp. isolated from paper mulberry of Taiwan.</title>
        <authorList>
            <person name="Lin S.-T."/>
        </authorList>
    </citation>
    <scope>NUCLEOTIDE SEQUENCE [LARGE SCALE GENOMIC DNA]</scope>
    <source>
        <strain evidence="3 4">M1-10</strain>
    </source>
</reference>
<dbReference type="CDD" id="cd03396">
    <property type="entry name" value="PAP2_like_6"/>
    <property type="match status" value="1"/>
</dbReference>
<gene>
    <name evidence="3" type="ORF">G6R27_00560</name>
</gene>
<proteinExistence type="predicted"/>
<dbReference type="EMBL" id="JAAMFI010000001">
    <property type="protein sequence ID" value="MBS9334528.1"/>
    <property type="molecule type" value="Genomic_DNA"/>
</dbReference>
<evidence type="ECO:0000259" key="2">
    <source>
        <dbReference type="SMART" id="SM00014"/>
    </source>
</evidence>
<evidence type="ECO:0000313" key="4">
    <source>
        <dbReference type="Proteomes" id="UP001519418"/>
    </source>
</evidence>
<feature type="transmembrane region" description="Helical" evidence="1">
    <location>
        <begin position="168"/>
        <end position="187"/>
    </location>
</feature>
<protein>
    <submittedName>
        <fullName evidence="3">Phosphatase PAP2 family protein</fullName>
    </submittedName>
</protein>
<keyword evidence="1" id="KW-0472">Membrane</keyword>
<dbReference type="InterPro" id="IPR000326">
    <property type="entry name" value="PAP2/HPO"/>
</dbReference>
<feature type="transmembrane region" description="Helical" evidence="1">
    <location>
        <begin position="137"/>
        <end position="156"/>
    </location>
</feature>
<dbReference type="Proteomes" id="UP001519418">
    <property type="component" value="Unassembled WGS sequence"/>
</dbReference>
<dbReference type="PANTHER" id="PTHR14969">
    <property type="entry name" value="SPHINGOSINE-1-PHOSPHATE PHOSPHOHYDROLASE"/>
    <property type="match status" value="1"/>
</dbReference>
<feature type="transmembrane region" description="Helical" evidence="1">
    <location>
        <begin position="222"/>
        <end position="240"/>
    </location>
</feature>
<dbReference type="PANTHER" id="PTHR14969:SF13">
    <property type="entry name" value="AT30094P"/>
    <property type="match status" value="1"/>
</dbReference>
<keyword evidence="1" id="KW-1133">Transmembrane helix</keyword>
<dbReference type="RefSeq" id="WP_213819145.1">
    <property type="nucleotide sequence ID" value="NZ_JAAMFI010000001.1"/>
</dbReference>
<organism evidence="3 4">
    <name type="scientific">Fructobacillus papyriferae</name>
    <dbReference type="NCBI Taxonomy" id="2713171"/>
    <lineage>
        <taxon>Bacteria</taxon>
        <taxon>Bacillati</taxon>
        <taxon>Bacillota</taxon>
        <taxon>Bacilli</taxon>
        <taxon>Lactobacillales</taxon>
        <taxon>Lactobacillaceae</taxon>
        <taxon>Fructobacillus</taxon>
    </lineage>
</organism>
<feature type="domain" description="Phosphatidic acid phosphatase type 2/haloperoxidase" evidence="2">
    <location>
        <begin position="174"/>
        <end position="294"/>
    </location>
</feature>
<feature type="transmembrane region" description="Helical" evidence="1">
    <location>
        <begin position="71"/>
        <end position="88"/>
    </location>
</feature>
<sequence>MKTRIQQQDSQSRNFEATHGEKIGFAVFYLLAFLVLLLASFYDRSVSQGVMDRSSAVGQFFQEYGIRGPNIILFSSFQLIAWATFFSNGSRVQRLLITAVFLILSMNQILFSLKGYFAYTLAQLINGDIIGVEDPKLIQWCSAFVMTVLLSFLFFFYLKKRSEEERRYLLKAAVFGIVLVFLVSLTIGDLKLHWGRYRPFQMDQQMSQFTPWWQPNGSNGHFSFPSGHTTSGWLLVYLIFFLPRSWRKAQSLLLIVTVTLAITIALSRVRYGAHWLSDVTAASLIVFSYVMLISRLLRAHFVESET</sequence>
<feature type="transmembrane region" description="Helical" evidence="1">
    <location>
        <begin position="252"/>
        <end position="269"/>
    </location>
</feature>
<dbReference type="Pfam" id="PF01569">
    <property type="entry name" value="PAP2"/>
    <property type="match status" value="1"/>
</dbReference>
<dbReference type="SUPFAM" id="SSF48317">
    <property type="entry name" value="Acid phosphatase/Vanadium-dependent haloperoxidase"/>
    <property type="match status" value="1"/>
</dbReference>
<dbReference type="SMART" id="SM00014">
    <property type="entry name" value="acidPPc"/>
    <property type="match status" value="1"/>
</dbReference>
<name>A0ABS5QN63_9LACO</name>
<accession>A0ABS5QN63</accession>
<dbReference type="Gene3D" id="1.20.144.10">
    <property type="entry name" value="Phosphatidic acid phosphatase type 2/haloperoxidase"/>
    <property type="match status" value="1"/>
</dbReference>
<comment type="caution">
    <text evidence="3">The sequence shown here is derived from an EMBL/GenBank/DDBJ whole genome shotgun (WGS) entry which is preliminary data.</text>
</comment>
<evidence type="ECO:0000313" key="3">
    <source>
        <dbReference type="EMBL" id="MBS9334528.1"/>
    </source>
</evidence>
<feature type="transmembrane region" description="Helical" evidence="1">
    <location>
        <begin position="95"/>
        <end position="117"/>
    </location>
</feature>
<feature type="transmembrane region" description="Helical" evidence="1">
    <location>
        <begin position="275"/>
        <end position="297"/>
    </location>
</feature>
<evidence type="ECO:0000256" key="1">
    <source>
        <dbReference type="SAM" id="Phobius"/>
    </source>
</evidence>
<feature type="transmembrane region" description="Helical" evidence="1">
    <location>
        <begin position="23"/>
        <end position="42"/>
    </location>
</feature>